<evidence type="ECO:0000313" key="1">
    <source>
        <dbReference type="EMBL" id="CUG91477.1"/>
    </source>
</evidence>
<keyword evidence="2" id="KW-1185">Reference proteome</keyword>
<reference evidence="2" key="1">
    <citation type="submission" date="2015-09" db="EMBL/GenBank/DDBJ databases">
        <authorList>
            <consortium name="Pathogen Informatics"/>
        </authorList>
    </citation>
    <scope>NUCLEOTIDE SEQUENCE [LARGE SCALE GENOMIC DNA]</scope>
    <source>
        <strain evidence="2">Lake Konstanz</strain>
    </source>
</reference>
<organism evidence="1 2">
    <name type="scientific">Bodo saltans</name>
    <name type="common">Flagellated protozoan</name>
    <dbReference type="NCBI Taxonomy" id="75058"/>
    <lineage>
        <taxon>Eukaryota</taxon>
        <taxon>Discoba</taxon>
        <taxon>Euglenozoa</taxon>
        <taxon>Kinetoplastea</taxon>
        <taxon>Metakinetoplastina</taxon>
        <taxon>Eubodonida</taxon>
        <taxon>Bodonidae</taxon>
        <taxon>Bodo</taxon>
    </lineage>
</organism>
<evidence type="ECO:0000313" key="2">
    <source>
        <dbReference type="Proteomes" id="UP000051952"/>
    </source>
</evidence>
<name>A0A0S4JQ18_BODSA</name>
<protein>
    <submittedName>
        <fullName evidence="1">Uncharacterized protein</fullName>
    </submittedName>
</protein>
<dbReference type="VEuPathDB" id="TriTrypDB:BSAL_32285"/>
<dbReference type="AlphaFoldDB" id="A0A0S4JQ18"/>
<sequence length="167" mass="17673">MGSGTVSGEMSVPNNSMIGSGFLPPNNSICYTSAQAAVAANNALRLSSEDGPLGFGGNTVANSISDEKLSDQLIQVALYQQIEFPPSANGDSSAAREAFADIDFANTKQIPFRHIQRLLRDEDQNTIGQIYDSQAVLDVEQFIAFVELAAAAQLKRNGSSTAVAESE</sequence>
<dbReference type="Proteomes" id="UP000051952">
    <property type="component" value="Unassembled WGS sequence"/>
</dbReference>
<gene>
    <name evidence="1" type="ORF">BSAL_32285</name>
</gene>
<accession>A0A0S4JQ18</accession>
<dbReference type="EMBL" id="CYKH01001929">
    <property type="protein sequence ID" value="CUG91477.1"/>
    <property type="molecule type" value="Genomic_DNA"/>
</dbReference>
<proteinExistence type="predicted"/>